<name>A0A811XVU8_NYCPR</name>
<sequence>MPKSCYQGKTPTLCMSPYAPGRTFWTSELSQTFQSPCTKYPKSGKVCWTYLAQIGLSDGGGSTTPVQAQPGYKGIHLDSSRGAPSTKPLTLTLLNSSYNLWKNVSGGQDCWICFPFSSLTNIIGIPIPNPGLYPISPIKRSTLDLSESFSPARQDSCCLTANDSLNCTLILLSPTTSIYSSEQLSSQVFPTPTPRRKRAVFLPFLVGAGLTTGVATGAAGLGTSTNFYYKLSQALNKDMERIADSLTALQTQVTSLAAVTLQNRWALDILTAEKGGTCLYLNKECCYFVNQSGIVTSRVKELRDRIRARRQDDSLWGLNPQAWRLRETTRISVNQLLLQPYSRLPTSDGLYDGAPLPAGSSQSKVNVP</sequence>
<proteinExistence type="predicted"/>
<comment type="caution">
    <text evidence="2">The sequence shown here is derived from an EMBL/GenBank/DDBJ whole genome shotgun (WGS) entry which is preliminary data.</text>
</comment>
<evidence type="ECO:0000313" key="2">
    <source>
        <dbReference type="EMBL" id="CAD7668945.1"/>
    </source>
</evidence>
<dbReference type="SUPFAM" id="SSF58069">
    <property type="entry name" value="Virus ectodomain"/>
    <property type="match status" value="1"/>
</dbReference>
<reference evidence="2" key="1">
    <citation type="submission" date="2020-12" db="EMBL/GenBank/DDBJ databases">
        <authorList>
            <consortium name="Molecular Ecology Group"/>
        </authorList>
    </citation>
    <scope>NUCLEOTIDE SEQUENCE</scope>
    <source>
        <strain evidence="2">TBG_1078</strain>
    </source>
</reference>
<dbReference type="Gene3D" id="1.10.287.210">
    <property type="match status" value="1"/>
</dbReference>
<dbReference type="EMBL" id="CAJHUB010000650">
    <property type="protein sequence ID" value="CAD7668945.1"/>
    <property type="molecule type" value="Genomic_DNA"/>
</dbReference>
<dbReference type="CDD" id="cd09851">
    <property type="entry name" value="HTLV-1-like_HR1-HR2"/>
    <property type="match status" value="1"/>
</dbReference>
<keyword evidence="1" id="KW-1015">Disulfide bond</keyword>
<dbReference type="InterPro" id="IPR018154">
    <property type="entry name" value="TLV/ENV_coat_polyprotein"/>
</dbReference>
<gene>
    <name evidence="2" type="ORF">NYPRO_LOCUS1739</name>
</gene>
<dbReference type="AlphaFoldDB" id="A0A811XVU8"/>
<protein>
    <submittedName>
        <fullName evidence="2">(raccoon dog) hypothetical protein</fullName>
    </submittedName>
</protein>
<keyword evidence="3" id="KW-1185">Reference proteome</keyword>
<dbReference type="PANTHER" id="PTHR10424:SF73">
    <property type="entry name" value="ENDOGENOUS RETROVIRUS GROUP FC1 ENV POLYPROTEIN-RELATED"/>
    <property type="match status" value="1"/>
</dbReference>
<evidence type="ECO:0000313" key="3">
    <source>
        <dbReference type="Proteomes" id="UP000645828"/>
    </source>
</evidence>
<dbReference type="Proteomes" id="UP000645828">
    <property type="component" value="Unassembled WGS sequence"/>
</dbReference>
<dbReference type="Pfam" id="PF00429">
    <property type="entry name" value="TLV_coat"/>
    <property type="match status" value="1"/>
</dbReference>
<dbReference type="PANTHER" id="PTHR10424">
    <property type="entry name" value="VIRAL ENVELOPE PROTEIN"/>
    <property type="match status" value="1"/>
</dbReference>
<evidence type="ECO:0000256" key="1">
    <source>
        <dbReference type="ARBA" id="ARBA00023157"/>
    </source>
</evidence>
<accession>A0A811XVU8</accession>
<organism evidence="2 3">
    <name type="scientific">Nyctereutes procyonoides</name>
    <name type="common">Raccoon dog</name>
    <name type="synonym">Canis procyonoides</name>
    <dbReference type="NCBI Taxonomy" id="34880"/>
    <lineage>
        <taxon>Eukaryota</taxon>
        <taxon>Metazoa</taxon>
        <taxon>Chordata</taxon>
        <taxon>Craniata</taxon>
        <taxon>Vertebrata</taxon>
        <taxon>Euteleostomi</taxon>
        <taxon>Mammalia</taxon>
        <taxon>Eutheria</taxon>
        <taxon>Laurasiatheria</taxon>
        <taxon>Carnivora</taxon>
        <taxon>Caniformia</taxon>
        <taxon>Canidae</taxon>
        <taxon>Nyctereutes</taxon>
    </lineage>
</organism>